<sequence>MKEAQYWQREGEKIRCQLCPHYCLVADGQKGRCGVRENRGGKLYALNYGQIGALALDPVEKKPLFRFKPGSMILSVGTTGCNLDCAFCQNWELVSGRGGREEISPEELVALAENYRPVGNIGLAYTYSEPLMWFEFVLATAKLARGKGLANVLVSNGYINEAPWRELLPWLDAANIDIKGEKEFYRKLCKARPEPVWRAVELAVEAGVHVEITCLLVTDENDSPEQIEALARRLADLSSKIPLHLSRYFPRRSLTAPPTPLERMYEAQAIASRYLKYVYLGNLP</sequence>
<protein>
    <submittedName>
        <fullName evidence="8">Pyruvate formate lyase activating enzyme</fullName>
    </submittedName>
</protein>
<dbReference type="AlphaFoldDB" id="A0A1T4R1K7"/>
<dbReference type="PANTHER" id="PTHR30352:SF5">
    <property type="entry name" value="PYRUVATE FORMATE-LYASE 1-ACTIVATING ENZYME"/>
    <property type="match status" value="1"/>
</dbReference>
<dbReference type="PIRSF" id="PIRSF004869">
    <property type="entry name" value="PflX_prd"/>
    <property type="match status" value="1"/>
</dbReference>
<evidence type="ECO:0000256" key="1">
    <source>
        <dbReference type="ARBA" id="ARBA00022485"/>
    </source>
</evidence>
<accession>A0A1T4R1K7</accession>
<feature type="domain" description="Radical SAM core" evidence="7">
    <location>
        <begin position="66"/>
        <end position="284"/>
    </location>
</feature>
<evidence type="ECO:0000313" key="9">
    <source>
        <dbReference type="Proteomes" id="UP000189933"/>
    </source>
</evidence>
<keyword evidence="5 6" id="KW-0411">Iron-sulfur</keyword>
<dbReference type="RefSeq" id="WP_078665927.1">
    <property type="nucleotide sequence ID" value="NZ_FUXM01000024.1"/>
</dbReference>
<evidence type="ECO:0000256" key="5">
    <source>
        <dbReference type="ARBA" id="ARBA00023014"/>
    </source>
</evidence>
<keyword evidence="3 6" id="KW-0479">Metal-binding</keyword>
<keyword evidence="1" id="KW-0004">4Fe-4S</keyword>
<feature type="binding site" evidence="6">
    <location>
        <position position="88"/>
    </location>
    <ligand>
        <name>[4Fe-4S] cluster</name>
        <dbReference type="ChEBI" id="CHEBI:49883"/>
        <note>4Fe-4S-S-AdoMet</note>
    </ligand>
</feature>
<gene>
    <name evidence="8" type="ORF">SAMN02745885_01892</name>
</gene>
<feature type="binding site" evidence="6">
    <location>
        <position position="81"/>
    </location>
    <ligand>
        <name>[4Fe-4S] cluster</name>
        <dbReference type="ChEBI" id="CHEBI:49883"/>
        <note>4Fe-4S-S-AdoMet</note>
    </ligand>
</feature>
<name>A0A1T4R1K7_9FIRM</name>
<proteinExistence type="predicted"/>
<dbReference type="Gene3D" id="3.20.20.70">
    <property type="entry name" value="Aldolase class I"/>
    <property type="match status" value="1"/>
</dbReference>
<dbReference type="InterPro" id="IPR034457">
    <property type="entry name" value="Organic_radical-activating"/>
</dbReference>
<keyword evidence="9" id="KW-1185">Reference proteome</keyword>
<evidence type="ECO:0000256" key="3">
    <source>
        <dbReference type="ARBA" id="ARBA00022723"/>
    </source>
</evidence>
<dbReference type="Pfam" id="PF04055">
    <property type="entry name" value="Radical_SAM"/>
    <property type="match status" value="1"/>
</dbReference>
<reference evidence="9" key="1">
    <citation type="submission" date="2017-02" db="EMBL/GenBank/DDBJ databases">
        <authorList>
            <person name="Varghese N."/>
            <person name="Submissions S."/>
        </authorList>
    </citation>
    <scope>NUCLEOTIDE SEQUENCE [LARGE SCALE GENOMIC DNA]</scope>
    <source>
        <strain evidence="9">DSM 16521</strain>
    </source>
</reference>
<evidence type="ECO:0000256" key="2">
    <source>
        <dbReference type="ARBA" id="ARBA00022691"/>
    </source>
</evidence>
<dbReference type="InterPro" id="IPR058240">
    <property type="entry name" value="rSAM_sf"/>
</dbReference>
<evidence type="ECO:0000259" key="7">
    <source>
        <dbReference type="PROSITE" id="PS51918"/>
    </source>
</evidence>
<dbReference type="OrthoDB" id="9782387at2"/>
<dbReference type="InterPro" id="IPR027596">
    <property type="entry name" value="AmmeMemoSam_rS"/>
</dbReference>
<dbReference type="GO" id="GO:0046872">
    <property type="term" value="F:metal ion binding"/>
    <property type="evidence" value="ECO:0007669"/>
    <property type="project" value="UniProtKB-KW"/>
</dbReference>
<dbReference type="SFLD" id="SFLDG01101">
    <property type="entry name" value="Uncharacterised_Radical_SAM_Su"/>
    <property type="match status" value="1"/>
</dbReference>
<dbReference type="SFLD" id="SFLDS00029">
    <property type="entry name" value="Radical_SAM"/>
    <property type="match status" value="1"/>
</dbReference>
<keyword evidence="2 6" id="KW-0949">S-adenosyl-L-methionine</keyword>
<dbReference type="SUPFAM" id="SSF102114">
    <property type="entry name" value="Radical SAM enzymes"/>
    <property type="match status" value="1"/>
</dbReference>
<dbReference type="InterPro" id="IPR007197">
    <property type="entry name" value="rSAM"/>
</dbReference>
<keyword evidence="8" id="KW-0670">Pyruvate</keyword>
<dbReference type="GO" id="GO:0016829">
    <property type="term" value="F:lyase activity"/>
    <property type="evidence" value="ECO:0007669"/>
    <property type="project" value="UniProtKB-KW"/>
</dbReference>
<dbReference type="GO" id="GO:0051539">
    <property type="term" value="F:4 iron, 4 sulfur cluster binding"/>
    <property type="evidence" value="ECO:0007669"/>
    <property type="project" value="UniProtKB-KW"/>
</dbReference>
<dbReference type="InterPro" id="IPR016431">
    <property type="entry name" value="Pyrv-formate_lyase-activ_prd"/>
</dbReference>
<dbReference type="PROSITE" id="PS51918">
    <property type="entry name" value="RADICAL_SAM"/>
    <property type="match status" value="1"/>
</dbReference>
<feature type="binding site" evidence="6">
    <location>
        <position position="85"/>
    </location>
    <ligand>
        <name>[4Fe-4S] cluster</name>
        <dbReference type="ChEBI" id="CHEBI:49883"/>
        <note>4Fe-4S-S-AdoMet</note>
    </ligand>
</feature>
<dbReference type="InterPro" id="IPR013785">
    <property type="entry name" value="Aldolase_TIM"/>
</dbReference>
<organism evidence="8 9">
    <name type="scientific">Carboxydocella sporoproducens DSM 16521</name>
    <dbReference type="NCBI Taxonomy" id="1121270"/>
    <lineage>
        <taxon>Bacteria</taxon>
        <taxon>Bacillati</taxon>
        <taxon>Bacillota</taxon>
        <taxon>Clostridia</taxon>
        <taxon>Eubacteriales</taxon>
        <taxon>Clostridiales Family XVI. Incertae Sedis</taxon>
        <taxon>Carboxydocella</taxon>
    </lineage>
</organism>
<dbReference type="PANTHER" id="PTHR30352">
    <property type="entry name" value="PYRUVATE FORMATE-LYASE-ACTIVATING ENZYME"/>
    <property type="match status" value="1"/>
</dbReference>
<keyword evidence="8" id="KW-0456">Lyase</keyword>
<dbReference type="EMBL" id="FUXM01000024">
    <property type="protein sequence ID" value="SKA09932.1"/>
    <property type="molecule type" value="Genomic_DNA"/>
</dbReference>
<evidence type="ECO:0000256" key="6">
    <source>
        <dbReference type="PIRSR" id="PIRSR004869-50"/>
    </source>
</evidence>
<dbReference type="Proteomes" id="UP000189933">
    <property type="component" value="Unassembled WGS sequence"/>
</dbReference>
<evidence type="ECO:0000313" key="8">
    <source>
        <dbReference type="EMBL" id="SKA09932.1"/>
    </source>
</evidence>
<evidence type="ECO:0000256" key="4">
    <source>
        <dbReference type="ARBA" id="ARBA00023004"/>
    </source>
</evidence>
<dbReference type="CDD" id="cd01335">
    <property type="entry name" value="Radical_SAM"/>
    <property type="match status" value="1"/>
</dbReference>
<keyword evidence="4 6" id="KW-0408">Iron</keyword>
<dbReference type="NCBIfam" id="TIGR04337">
    <property type="entry name" value="AmmeMemoSam_rS"/>
    <property type="match status" value="1"/>
</dbReference>
<comment type="cofactor">
    <cofactor evidence="6">
        <name>[4Fe-4S] cluster</name>
        <dbReference type="ChEBI" id="CHEBI:49883"/>
    </cofactor>
    <text evidence="6">Binds 1 [4Fe-4S] cluster. The cluster is coordinated with 3 cysteines and an exchangeable S-adenosyl-L-methionine.</text>
</comment>